<protein>
    <submittedName>
        <fullName evidence="1">Uncharacterized protein</fullName>
    </submittedName>
</protein>
<gene>
    <name evidence="1" type="ORF">SAMN04489793_4821</name>
</gene>
<reference evidence="2" key="1">
    <citation type="submission" date="2016-10" db="EMBL/GenBank/DDBJ databases">
        <authorList>
            <person name="Varghese N."/>
            <person name="Submissions S."/>
        </authorList>
    </citation>
    <scope>NUCLEOTIDE SEQUENCE [LARGE SCALE GENOMIC DNA]</scope>
    <source>
        <strain evidence="2">DSM 44234</strain>
    </source>
</reference>
<dbReference type="EMBL" id="FNSA01000003">
    <property type="protein sequence ID" value="SED38800.1"/>
    <property type="molecule type" value="Genomic_DNA"/>
</dbReference>
<evidence type="ECO:0000313" key="2">
    <source>
        <dbReference type="Proteomes" id="UP000182241"/>
    </source>
</evidence>
<proteinExistence type="predicted"/>
<dbReference type="GeneID" id="300996919"/>
<name>A0A1H5AB48_TSUTY</name>
<evidence type="ECO:0000313" key="1">
    <source>
        <dbReference type="EMBL" id="SED38800.1"/>
    </source>
</evidence>
<keyword evidence="2" id="KW-1185">Reference proteome</keyword>
<dbReference type="RefSeq" id="WP_074850816.1">
    <property type="nucleotide sequence ID" value="NZ_CBDRGN010000006.1"/>
</dbReference>
<dbReference type="STRING" id="57704.SAMN04489793_4821"/>
<sequence>MSGRDGGARLPARSVEWGLAGALLVTAAAQHPNKMFDRVRRLDPIGILIPNWRFFAPEPARHDFHVVHRTVGTDGGVTEWRETVPSRRRTWRHALFFPERRRDKALSDVCTEVGVAASRGDVETKAAYRMLREFVRASVVGAAGDDSGPDLEGFQFAVIRYSGYDDSEDPQHVLVSEFVPLA</sequence>
<dbReference type="AlphaFoldDB" id="A0A1H5AB48"/>
<dbReference type="OrthoDB" id="8565707at2"/>
<dbReference type="Proteomes" id="UP000182241">
    <property type="component" value="Unassembled WGS sequence"/>
</dbReference>
<accession>A0A1H5AB48</accession>
<organism evidence="1 2">
    <name type="scientific">Tsukamurella tyrosinosolvens</name>
    <dbReference type="NCBI Taxonomy" id="57704"/>
    <lineage>
        <taxon>Bacteria</taxon>
        <taxon>Bacillati</taxon>
        <taxon>Actinomycetota</taxon>
        <taxon>Actinomycetes</taxon>
        <taxon>Mycobacteriales</taxon>
        <taxon>Tsukamurellaceae</taxon>
        <taxon>Tsukamurella</taxon>
    </lineage>
</organism>